<dbReference type="SMART" id="SM00906">
    <property type="entry name" value="Fungal_trans"/>
    <property type="match status" value="1"/>
</dbReference>
<dbReference type="CDD" id="cd00067">
    <property type="entry name" value="GAL4"/>
    <property type="match status" value="1"/>
</dbReference>
<keyword evidence="7" id="KW-0539">Nucleus</keyword>
<keyword evidence="12" id="KW-1185">Reference proteome</keyword>
<dbReference type="InterPro" id="IPR029058">
    <property type="entry name" value="AB_hydrolase_fold"/>
</dbReference>
<evidence type="ECO:0000256" key="6">
    <source>
        <dbReference type="ARBA" id="ARBA00023180"/>
    </source>
</evidence>
<keyword evidence="5 8" id="KW-0378">Hydrolase</keyword>
<dbReference type="SUPFAM" id="SSF53474">
    <property type="entry name" value="alpha/beta-Hydrolases"/>
    <property type="match status" value="1"/>
</dbReference>
<keyword evidence="6" id="KW-0325">Glycoprotein</keyword>
<protein>
    <recommendedName>
        <fullName evidence="8">Carboxypeptidase</fullName>
        <ecNumber evidence="8">3.4.16.-</ecNumber>
    </recommendedName>
</protein>
<dbReference type="PANTHER" id="PTHR11802:SF64">
    <property type="entry name" value="CARBOXYPEPTIDASE"/>
    <property type="match status" value="1"/>
</dbReference>
<feature type="compositionally biased region" description="Basic and acidic residues" evidence="9">
    <location>
        <begin position="422"/>
        <end position="431"/>
    </location>
</feature>
<evidence type="ECO:0000256" key="7">
    <source>
        <dbReference type="ARBA" id="ARBA00023242"/>
    </source>
</evidence>
<keyword evidence="2 8" id="KW-0121">Carboxypeptidase</keyword>
<comment type="similarity">
    <text evidence="1 8">Belongs to the peptidase S10 family.</text>
</comment>
<reference evidence="11 12" key="1">
    <citation type="journal article" date="2024" name="Microbiol. Resour. Announc.">
        <title>Genome annotations for the ascomycete fungi Trichoderma harzianum, Trichoderma aggressivum, and Purpureocillium lilacinum.</title>
        <authorList>
            <person name="Beijen E.P.W."/>
            <person name="Ohm R.A."/>
        </authorList>
    </citation>
    <scope>NUCLEOTIDE SEQUENCE [LARGE SCALE GENOMIC DNA]</scope>
    <source>
        <strain evidence="11 12">CBS 150709</strain>
    </source>
</reference>
<keyword evidence="4" id="KW-0479">Metal-binding</keyword>
<dbReference type="EC" id="3.4.16.-" evidence="8"/>
<evidence type="ECO:0000256" key="8">
    <source>
        <dbReference type="RuleBase" id="RU361156"/>
    </source>
</evidence>
<proteinExistence type="inferred from homology"/>
<organism evidence="11 12">
    <name type="scientific">Purpureocillium lilacinum</name>
    <name type="common">Paecilomyces lilacinus</name>
    <dbReference type="NCBI Taxonomy" id="33203"/>
    <lineage>
        <taxon>Eukaryota</taxon>
        <taxon>Fungi</taxon>
        <taxon>Dikarya</taxon>
        <taxon>Ascomycota</taxon>
        <taxon>Pezizomycotina</taxon>
        <taxon>Sordariomycetes</taxon>
        <taxon>Hypocreomycetidae</taxon>
        <taxon>Hypocreales</taxon>
        <taxon>Ophiocordycipitaceae</taxon>
        <taxon>Purpureocillium</taxon>
    </lineage>
</organism>
<dbReference type="Gene3D" id="4.10.240.10">
    <property type="entry name" value="Zn(2)-C6 fungal-type DNA-binding domain"/>
    <property type="match status" value="1"/>
</dbReference>
<dbReference type="InterPro" id="IPR018202">
    <property type="entry name" value="Ser_caboxypep_ser_AS"/>
</dbReference>
<dbReference type="PROSITE" id="PS00463">
    <property type="entry name" value="ZN2_CY6_FUNGAL_1"/>
    <property type="match status" value="1"/>
</dbReference>
<dbReference type="Pfam" id="PF00450">
    <property type="entry name" value="Peptidase_S10"/>
    <property type="match status" value="1"/>
</dbReference>
<dbReference type="Pfam" id="PF00172">
    <property type="entry name" value="Zn_clus"/>
    <property type="match status" value="1"/>
</dbReference>
<gene>
    <name evidence="11" type="ORF">Purlil1_5259</name>
</gene>
<evidence type="ECO:0000259" key="10">
    <source>
        <dbReference type="PROSITE" id="PS50048"/>
    </source>
</evidence>
<dbReference type="InterPro" id="IPR046731">
    <property type="entry name" value="DUF6623"/>
</dbReference>
<dbReference type="Proteomes" id="UP001287286">
    <property type="component" value="Unassembled WGS sequence"/>
</dbReference>
<name>A0ABR0C2N4_PURLI</name>
<dbReference type="SMART" id="SM00066">
    <property type="entry name" value="GAL4"/>
    <property type="match status" value="1"/>
</dbReference>
<feature type="region of interest" description="Disordered" evidence="9">
    <location>
        <begin position="422"/>
        <end position="447"/>
    </location>
</feature>
<feature type="compositionally biased region" description="Low complexity" evidence="9">
    <location>
        <begin position="1004"/>
        <end position="1028"/>
    </location>
</feature>
<dbReference type="CDD" id="cd12148">
    <property type="entry name" value="fungal_TF_MHR"/>
    <property type="match status" value="1"/>
</dbReference>
<feature type="region of interest" description="Disordered" evidence="9">
    <location>
        <begin position="954"/>
        <end position="1028"/>
    </location>
</feature>
<evidence type="ECO:0000313" key="11">
    <source>
        <dbReference type="EMBL" id="KAK4090587.1"/>
    </source>
</evidence>
<dbReference type="InterPro" id="IPR001138">
    <property type="entry name" value="Zn2Cys6_DnaBD"/>
</dbReference>
<sequence>MHELADIKHEIEVHGNAVQADPPARVTRQSDRATIAMNGATHLHFPIASPTIVNGQRLKAGKIFIRFKTYPGSRISFIKVYDGSTRLYGEEANETSPNDIHINREFEVDKTVEWGINVTVGVEGSGNAQIDIVGYYYYYQCYYYYCYLSLPTFMKVHSFRPVTREHPSPPKFVAPFFAHSAPHYVSARLTFSAYVAYSYLGGPWTSGGFNRSGGSIASTRRQASWHYLAFTFTHSVQNGESWSITRLPRSPRKPASRTASATLYPRVEKVDSGQHSFCWPCTCLEELAEIAAAPPPNRCTKPAASETAASAPACVHLGTGGHQKSLELAELHETQPVLEGGKPARVGRASQPNHLVRHLYFVPGLVPVLRRYGHAYPYEMVSLLRSTVRDHVLNPSRRASAQLIWNARSNAPTSPHAITVDDHTSHHDTHQRPMGTGDHQTAHGSAPFKTGQYTLKAQDNKTCPTHGESQWTGTVDVSDAHRLFFWFFESRNDPANDPIIVWMNGGPGGSSMVGLFNELGPCIFDLDSAEPSVNPWAWNNNASLLFLDQPAGVGFASLAEGAPMPAADLDGAESFQSFLNIFFGEIFPEKAGLPIHLAAESYGGHYGPVYLKHILDSRAYDSKSAFRGNITSLILVDALLDWTGNAVGTYELLCSDFRGRDIINATACDNIRHAIPEVERLGMSCDLSQDGHECVALDEQYMGQIDVYYRELINSGKRSPFNIHQECPNLPLCYPGKGDFTRYLNQEHVKAALGFPSSFVYSGINLALNDAYVRGHDPLKPTTRELAAVLDAYEQPGLGSDIRVLVLNGNEDYIVNTPGQKFIYDYLVRWSGQADYRLARWRELPRELAAEGFWKGTDDGSASHAASISITPPAHSPLPDLAHGSSRPMSSSAGAPLLRRRNGRPQACDQCRSRKVACDHTQPVCNRCRATGREGECTYTISSSRPVRAWAVGSARPVAGERPRQSLSQSLSQGSPSTGAAEARPAAQPRTSLLPTAGFPDGPPSDVVTPSPSSEDQASGPPSARPGPGFFGILSHSAVYEETKNTLSLLQGFRPCLPGHGDAAQAQFRDPSQVLSSPVREMCMVVLRSIPCPPQGHISLRMSPHPYDGWARVAAQRVLAGLYERFGSHLGTNRTNAQLEEMALFLSRNTARPFNDNEPDPDRWMGQFSGQNLRWESLGLLFTFRELGGEPLSDADHDIDQFTCGLTKHWPEVAQVCLGLCVDLTRRFSDGNSLLLQLCIRRTVAESILSGDASASTWRCLAESVSLMTFLGLHDETESADYRPTLSSESRRRIAAHVFIMDKVVVLFTGRPPLIGHRYASTPLPLDLPDQVLLAGDEAIARASESLDERGWNTEGGLYSSTSLRSRLMIALIRDELIEIALGRWRQTPFEKLQAIKERQLQTMAEFPLSLIYQPGELDSRSSSPGRVYAKLLIQLEHLQNLFVADRLLLRRGDLDQGDLLLTSFEMVSLTLLFWTNKDRFALARPDFAWLVMAYATPAGGILCMELLNPSFTGAHPRNAKITRSSIIQNLSLLIGFLDWIGTGAANGNLCANCSAVIQHVLDHTLNTTGSSSWPPEALDAMQLDFNFELFDTFEWLRTDLSNE</sequence>
<feature type="domain" description="Zn(2)-C6 fungal-type" evidence="10">
    <location>
        <begin position="907"/>
        <end position="939"/>
    </location>
</feature>
<dbReference type="PANTHER" id="PTHR11802">
    <property type="entry name" value="SERINE PROTEASE FAMILY S10 SERINE CARBOXYPEPTIDASE"/>
    <property type="match status" value="1"/>
</dbReference>
<dbReference type="Pfam" id="PF04082">
    <property type="entry name" value="Fungal_trans"/>
    <property type="match status" value="1"/>
</dbReference>
<dbReference type="InterPro" id="IPR001563">
    <property type="entry name" value="Peptidase_S10"/>
</dbReference>
<feature type="region of interest" description="Disordered" evidence="9">
    <location>
        <begin position="864"/>
        <end position="902"/>
    </location>
</feature>
<dbReference type="InterPro" id="IPR007219">
    <property type="entry name" value="XnlR_reg_dom"/>
</dbReference>
<dbReference type="Gene3D" id="1.10.287.410">
    <property type="match status" value="1"/>
</dbReference>
<keyword evidence="3 8" id="KW-0645">Protease</keyword>
<evidence type="ECO:0000256" key="2">
    <source>
        <dbReference type="ARBA" id="ARBA00022645"/>
    </source>
</evidence>
<accession>A0ABR0C2N4</accession>
<dbReference type="Gene3D" id="3.40.50.1820">
    <property type="entry name" value="alpha/beta hydrolase"/>
    <property type="match status" value="1"/>
</dbReference>
<dbReference type="PROSITE" id="PS50048">
    <property type="entry name" value="ZN2_CY6_FUNGAL_2"/>
    <property type="match status" value="1"/>
</dbReference>
<dbReference type="PROSITE" id="PS00131">
    <property type="entry name" value="CARBOXYPEPT_SER_SER"/>
    <property type="match status" value="1"/>
</dbReference>
<evidence type="ECO:0000313" key="12">
    <source>
        <dbReference type="Proteomes" id="UP001287286"/>
    </source>
</evidence>
<comment type="caution">
    <text evidence="11">The sequence shown here is derived from an EMBL/GenBank/DDBJ whole genome shotgun (WGS) entry which is preliminary data.</text>
</comment>
<evidence type="ECO:0000256" key="1">
    <source>
        <dbReference type="ARBA" id="ARBA00009431"/>
    </source>
</evidence>
<dbReference type="EMBL" id="JAWRVI010000015">
    <property type="protein sequence ID" value="KAK4090587.1"/>
    <property type="molecule type" value="Genomic_DNA"/>
</dbReference>
<dbReference type="PRINTS" id="PR00724">
    <property type="entry name" value="CRBOXYPTASEC"/>
</dbReference>
<evidence type="ECO:0000256" key="3">
    <source>
        <dbReference type="ARBA" id="ARBA00022670"/>
    </source>
</evidence>
<dbReference type="InterPro" id="IPR036864">
    <property type="entry name" value="Zn2-C6_fun-type_DNA-bd_sf"/>
</dbReference>
<feature type="compositionally biased region" description="Low complexity" evidence="9">
    <location>
        <begin position="965"/>
        <end position="977"/>
    </location>
</feature>
<dbReference type="Pfam" id="PF20328">
    <property type="entry name" value="DUF6623"/>
    <property type="match status" value="1"/>
</dbReference>
<evidence type="ECO:0000256" key="9">
    <source>
        <dbReference type="SAM" id="MobiDB-lite"/>
    </source>
</evidence>
<dbReference type="SUPFAM" id="SSF57701">
    <property type="entry name" value="Zn2/Cys6 DNA-binding domain"/>
    <property type="match status" value="1"/>
</dbReference>
<evidence type="ECO:0000256" key="5">
    <source>
        <dbReference type="ARBA" id="ARBA00022801"/>
    </source>
</evidence>
<evidence type="ECO:0000256" key="4">
    <source>
        <dbReference type="ARBA" id="ARBA00022723"/>
    </source>
</evidence>